<reference evidence="1" key="1">
    <citation type="submission" date="2020-05" db="EMBL/GenBank/DDBJ databases">
        <title>WGS assembly of Corymbia citriodora subspecies variegata.</title>
        <authorList>
            <person name="Barry K."/>
            <person name="Hundley H."/>
            <person name="Shu S."/>
            <person name="Jenkins J."/>
            <person name="Grimwood J."/>
            <person name="Baten A."/>
        </authorList>
    </citation>
    <scope>NUCLEOTIDE SEQUENCE</scope>
    <source>
        <strain evidence="1">CV2-018</strain>
    </source>
</reference>
<protein>
    <submittedName>
        <fullName evidence="1">Uncharacterized protein</fullName>
    </submittedName>
</protein>
<evidence type="ECO:0000313" key="1">
    <source>
        <dbReference type="EMBL" id="KAF7848626.1"/>
    </source>
</evidence>
<dbReference type="EMBL" id="MU090043">
    <property type="protein sequence ID" value="KAF7848626.1"/>
    <property type="molecule type" value="Genomic_DNA"/>
</dbReference>
<comment type="caution">
    <text evidence="1">The sequence shown here is derived from an EMBL/GenBank/DDBJ whole genome shotgun (WGS) entry which is preliminary data.</text>
</comment>
<organism evidence="1 2">
    <name type="scientific">Corymbia citriodora subsp. variegata</name>
    <dbReference type="NCBI Taxonomy" id="360336"/>
    <lineage>
        <taxon>Eukaryota</taxon>
        <taxon>Viridiplantae</taxon>
        <taxon>Streptophyta</taxon>
        <taxon>Embryophyta</taxon>
        <taxon>Tracheophyta</taxon>
        <taxon>Spermatophyta</taxon>
        <taxon>Magnoliopsida</taxon>
        <taxon>eudicotyledons</taxon>
        <taxon>Gunneridae</taxon>
        <taxon>Pentapetalae</taxon>
        <taxon>rosids</taxon>
        <taxon>malvids</taxon>
        <taxon>Myrtales</taxon>
        <taxon>Myrtaceae</taxon>
        <taxon>Myrtoideae</taxon>
        <taxon>Eucalypteae</taxon>
        <taxon>Corymbia</taxon>
    </lineage>
</organism>
<keyword evidence="2" id="KW-1185">Reference proteome</keyword>
<name>A0A8T0CQW2_CORYI</name>
<accession>A0A8T0CQW2</accession>
<dbReference type="AlphaFoldDB" id="A0A8T0CQW2"/>
<gene>
    <name evidence="1" type="ORF">BT93_L1794</name>
</gene>
<evidence type="ECO:0000313" key="2">
    <source>
        <dbReference type="Proteomes" id="UP000806378"/>
    </source>
</evidence>
<sequence>MEKRKRRRSAAFFPNFKVSEIRYASQSLPLSFSLLPSPSLSRIVERERATAILRCTAERGGGESGWREAGEAIPGPHLPLGFRHRRTRPVATVRSASFRRTLLRLSGVCSLLFEGFHRRRLGTLRGFAVLMWSVGAGVCAD</sequence>
<dbReference type="Gramene" id="rna-gnl|WGS:JABURB|Cocit.L1794.1">
    <property type="protein sequence ID" value="cds-KAF7848626.1"/>
    <property type="gene ID" value="gene-BT93_L1794"/>
</dbReference>
<proteinExistence type="predicted"/>
<dbReference type="Proteomes" id="UP000806378">
    <property type="component" value="Unassembled WGS sequence"/>
</dbReference>